<dbReference type="Pfam" id="PF02082">
    <property type="entry name" value="Rrf2"/>
    <property type="match status" value="1"/>
</dbReference>
<name>A0A841BPR2_9ACTN</name>
<organism evidence="2 3">
    <name type="scientific">Allocatelliglobosispora scoriae</name>
    <dbReference type="NCBI Taxonomy" id="643052"/>
    <lineage>
        <taxon>Bacteria</taxon>
        <taxon>Bacillati</taxon>
        <taxon>Actinomycetota</taxon>
        <taxon>Actinomycetes</taxon>
        <taxon>Micromonosporales</taxon>
        <taxon>Micromonosporaceae</taxon>
        <taxon>Allocatelliglobosispora</taxon>
    </lineage>
</organism>
<evidence type="ECO:0000256" key="1">
    <source>
        <dbReference type="ARBA" id="ARBA00023125"/>
    </source>
</evidence>
<comment type="caution">
    <text evidence="2">The sequence shown here is derived from an EMBL/GenBank/DDBJ whole genome shotgun (WGS) entry which is preliminary data.</text>
</comment>
<dbReference type="GO" id="GO:0005829">
    <property type="term" value="C:cytosol"/>
    <property type="evidence" value="ECO:0007669"/>
    <property type="project" value="TreeGrafter"/>
</dbReference>
<dbReference type="RefSeq" id="WP_184835034.1">
    <property type="nucleotide sequence ID" value="NZ_JACHMN010000002.1"/>
</dbReference>
<dbReference type="Proteomes" id="UP000587527">
    <property type="component" value="Unassembled WGS sequence"/>
</dbReference>
<reference evidence="2 3" key="1">
    <citation type="submission" date="2020-08" db="EMBL/GenBank/DDBJ databases">
        <title>Sequencing the genomes of 1000 actinobacteria strains.</title>
        <authorList>
            <person name="Klenk H.-P."/>
        </authorList>
    </citation>
    <scope>NUCLEOTIDE SEQUENCE [LARGE SCALE GENOMIC DNA]</scope>
    <source>
        <strain evidence="2 3">DSM 45362</strain>
    </source>
</reference>
<dbReference type="InterPro" id="IPR036388">
    <property type="entry name" value="WH-like_DNA-bd_sf"/>
</dbReference>
<dbReference type="Gene3D" id="1.10.10.10">
    <property type="entry name" value="Winged helix-like DNA-binding domain superfamily/Winged helix DNA-binding domain"/>
    <property type="match status" value="1"/>
</dbReference>
<evidence type="ECO:0000313" key="3">
    <source>
        <dbReference type="Proteomes" id="UP000587527"/>
    </source>
</evidence>
<keyword evidence="3" id="KW-1185">Reference proteome</keyword>
<protein>
    <submittedName>
        <fullName evidence="2">Rrf2 family protein</fullName>
    </submittedName>
</protein>
<gene>
    <name evidence="2" type="ORF">F4553_002200</name>
</gene>
<dbReference type="PANTHER" id="PTHR33221:SF5">
    <property type="entry name" value="HTH-TYPE TRANSCRIPTIONAL REGULATOR ISCR"/>
    <property type="match status" value="1"/>
</dbReference>
<dbReference type="GO" id="GO:0003677">
    <property type="term" value="F:DNA binding"/>
    <property type="evidence" value="ECO:0007669"/>
    <property type="project" value="UniProtKB-KW"/>
</dbReference>
<dbReference type="InterPro" id="IPR000944">
    <property type="entry name" value="Tscrpt_reg_Rrf2"/>
</dbReference>
<dbReference type="SUPFAM" id="SSF46785">
    <property type="entry name" value="Winged helix' DNA-binding domain"/>
    <property type="match status" value="1"/>
</dbReference>
<evidence type="ECO:0000313" key="2">
    <source>
        <dbReference type="EMBL" id="MBB5868821.1"/>
    </source>
</evidence>
<accession>A0A841BPR2</accession>
<dbReference type="EMBL" id="JACHMN010000002">
    <property type="protein sequence ID" value="MBB5868821.1"/>
    <property type="molecule type" value="Genomic_DNA"/>
</dbReference>
<dbReference type="AlphaFoldDB" id="A0A841BPR2"/>
<dbReference type="GO" id="GO:0003700">
    <property type="term" value="F:DNA-binding transcription factor activity"/>
    <property type="evidence" value="ECO:0007669"/>
    <property type="project" value="TreeGrafter"/>
</dbReference>
<dbReference type="PANTHER" id="PTHR33221">
    <property type="entry name" value="WINGED HELIX-TURN-HELIX TRANSCRIPTIONAL REGULATOR, RRF2 FAMILY"/>
    <property type="match status" value="1"/>
</dbReference>
<proteinExistence type="predicted"/>
<keyword evidence="1" id="KW-0238">DNA-binding</keyword>
<dbReference type="NCBIfam" id="TIGR00738">
    <property type="entry name" value="rrf2_super"/>
    <property type="match status" value="1"/>
</dbReference>
<dbReference type="InterPro" id="IPR036390">
    <property type="entry name" value="WH_DNA-bd_sf"/>
</dbReference>
<dbReference type="PROSITE" id="PS51197">
    <property type="entry name" value="HTH_RRF2_2"/>
    <property type="match status" value="1"/>
</dbReference>
<sequence>MIRQVGPIPVRTDYAVRALATLAAHAPASVKAQLLAETHHIPLSYLYDVLSDLRRSELVHSQRGTDGGFTLTRAPSEITLGDVVRALDGAPGSGPPLRQRNESPDGLALRLQELWTAADTATMRVWDGVTLADLTGDRG</sequence>